<feature type="region of interest" description="Disordered" evidence="1">
    <location>
        <begin position="1"/>
        <end position="23"/>
    </location>
</feature>
<keyword evidence="3" id="KW-1185">Reference proteome</keyword>
<feature type="compositionally biased region" description="Basic and acidic residues" evidence="1">
    <location>
        <begin position="1"/>
        <end position="10"/>
    </location>
</feature>
<dbReference type="AlphaFoldDB" id="A0AAN6RYJ9"/>
<dbReference type="Proteomes" id="UP001303473">
    <property type="component" value="Unassembled WGS sequence"/>
</dbReference>
<organism evidence="2 3">
    <name type="scientific">Diplogelasinospora grovesii</name>
    <dbReference type="NCBI Taxonomy" id="303347"/>
    <lineage>
        <taxon>Eukaryota</taxon>
        <taxon>Fungi</taxon>
        <taxon>Dikarya</taxon>
        <taxon>Ascomycota</taxon>
        <taxon>Pezizomycotina</taxon>
        <taxon>Sordariomycetes</taxon>
        <taxon>Sordariomycetidae</taxon>
        <taxon>Sordariales</taxon>
        <taxon>Diplogelasinosporaceae</taxon>
        <taxon>Diplogelasinospora</taxon>
    </lineage>
</organism>
<evidence type="ECO:0000256" key="1">
    <source>
        <dbReference type="SAM" id="MobiDB-lite"/>
    </source>
</evidence>
<reference evidence="3" key="1">
    <citation type="journal article" date="2023" name="Mol. Phylogenet. Evol.">
        <title>Genome-scale phylogeny and comparative genomics of the fungal order Sordariales.</title>
        <authorList>
            <person name="Hensen N."/>
            <person name="Bonometti L."/>
            <person name="Westerberg I."/>
            <person name="Brannstrom I.O."/>
            <person name="Guillou S."/>
            <person name="Cros-Aarteil S."/>
            <person name="Calhoun S."/>
            <person name="Haridas S."/>
            <person name="Kuo A."/>
            <person name="Mondo S."/>
            <person name="Pangilinan J."/>
            <person name="Riley R."/>
            <person name="LaButti K."/>
            <person name="Andreopoulos B."/>
            <person name="Lipzen A."/>
            <person name="Chen C."/>
            <person name="Yan M."/>
            <person name="Daum C."/>
            <person name="Ng V."/>
            <person name="Clum A."/>
            <person name="Steindorff A."/>
            <person name="Ohm R.A."/>
            <person name="Martin F."/>
            <person name="Silar P."/>
            <person name="Natvig D.O."/>
            <person name="Lalanne C."/>
            <person name="Gautier V."/>
            <person name="Ament-Velasquez S.L."/>
            <person name="Kruys A."/>
            <person name="Hutchinson M.I."/>
            <person name="Powell A.J."/>
            <person name="Barry K."/>
            <person name="Miller A.N."/>
            <person name="Grigoriev I.V."/>
            <person name="Debuchy R."/>
            <person name="Gladieux P."/>
            <person name="Hiltunen Thoren M."/>
            <person name="Johannesson H."/>
        </authorList>
    </citation>
    <scope>NUCLEOTIDE SEQUENCE [LARGE SCALE GENOMIC DNA]</scope>
    <source>
        <strain evidence="3">CBS 340.73</strain>
    </source>
</reference>
<evidence type="ECO:0000313" key="2">
    <source>
        <dbReference type="EMBL" id="KAK3934637.1"/>
    </source>
</evidence>
<comment type="caution">
    <text evidence="2">The sequence shown here is derived from an EMBL/GenBank/DDBJ whole genome shotgun (WGS) entry which is preliminary data.</text>
</comment>
<protein>
    <submittedName>
        <fullName evidence="2">Uncharacterized protein</fullName>
    </submittedName>
</protein>
<sequence>MQRRLHDDQRMVQADGTAAEQPGRIQLHYGSYSPPAANIIYRPRYRKEIPRRGSDGQFPLSGPTEGGFGGSEVFNIREFRIVDNYVQDRSRGMSTMALHTSPHNGMRRVVLNASSSGFRTPGCHGVLNDLDGNGRLGIAMMPPANIRDNIPQALIRTSSLTDECVST</sequence>
<accession>A0AAN6RYJ9</accession>
<name>A0AAN6RYJ9_9PEZI</name>
<dbReference type="EMBL" id="MU853972">
    <property type="protein sequence ID" value="KAK3934637.1"/>
    <property type="molecule type" value="Genomic_DNA"/>
</dbReference>
<proteinExistence type="predicted"/>
<evidence type="ECO:0000313" key="3">
    <source>
        <dbReference type="Proteomes" id="UP001303473"/>
    </source>
</evidence>
<gene>
    <name evidence="2" type="ORF">QBC46DRAFT_73029</name>
</gene>